<dbReference type="SUPFAM" id="SSF47413">
    <property type="entry name" value="lambda repressor-like DNA-binding domains"/>
    <property type="match status" value="1"/>
</dbReference>
<dbReference type="GO" id="GO:0000976">
    <property type="term" value="F:transcription cis-regulatory region binding"/>
    <property type="evidence" value="ECO:0007669"/>
    <property type="project" value="TreeGrafter"/>
</dbReference>
<dbReference type="STRING" id="1838286.Verru16b_00994"/>
<evidence type="ECO:0000259" key="5">
    <source>
        <dbReference type="PROSITE" id="PS50932"/>
    </source>
</evidence>
<evidence type="ECO:0000313" key="6">
    <source>
        <dbReference type="EMBL" id="AOS43935.1"/>
    </source>
</evidence>
<dbReference type="PANTHER" id="PTHR30146">
    <property type="entry name" value="LACI-RELATED TRANSCRIPTIONAL REPRESSOR"/>
    <property type="match status" value="1"/>
</dbReference>
<dbReference type="AlphaFoldDB" id="A0A1D8ASQ8"/>
<dbReference type="InterPro" id="IPR028082">
    <property type="entry name" value="Peripla_BP_I"/>
</dbReference>
<dbReference type="CDD" id="cd01392">
    <property type="entry name" value="HTH_LacI"/>
    <property type="match status" value="1"/>
</dbReference>
<proteinExistence type="predicted"/>
<feature type="compositionally biased region" description="Low complexity" evidence="4">
    <location>
        <begin position="1"/>
        <end position="16"/>
    </location>
</feature>
<dbReference type="RefSeq" id="WP_083270114.1">
    <property type="nucleotide sequence ID" value="NZ_CP016094.1"/>
</dbReference>
<accession>A0A1D8ASQ8</accession>
<dbReference type="Proteomes" id="UP000095228">
    <property type="component" value="Chromosome"/>
</dbReference>
<dbReference type="EMBL" id="CP016094">
    <property type="protein sequence ID" value="AOS43935.1"/>
    <property type="molecule type" value="Genomic_DNA"/>
</dbReference>
<dbReference type="KEGG" id="obg:Verru16b_00994"/>
<feature type="region of interest" description="Disordered" evidence="4">
    <location>
        <begin position="1"/>
        <end position="41"/>
    </location>
</feature>
<dbReference type="InterPro" id="IPR000843">
    <property type="entry name" value="HTH_LacI"/>
</dbReference>
<evidence type="ECO:0000313" key="7">
    <source>
        <dbReference type="Proteomes" id="UP000095228"/>
    </source>
</evidence>
<dbReference type="Pfam" id="PF00356">
    <property type="entry name" value="LacI"/>
    <property type="match status" value="1"/>
</dbReference>
<gene>
    <name evidence="6" type="ORF">Verru16b_00994</name>
</gene>
<reference evidence="6 7" key="1">
    <citation type="submission" date="2016-06" db="EMBL/GenBank/DDBJ databases">
        <title>Three novel species with peptidoglycan cell walls form the new genus Lacunisphaera gen. nov. in the family Opitutaceae of the verrucomicrobial subdivision 4.</title>
        <authorList>
            <person name="Rast P."/>
            <person name="Gloeckner I."/>
            <person name="Jogler M."/>
            <person name="Boedeker C."/>
            <person name="Jeske O."/>
            <person name="Wiegand S."/>
            <person name="Reinhardt R."/>
            <person name="Schumann P."/>
            <person name="Rohde M."/>
            <person name="Spring S."/>
            <person name="Gloeckner F.O."/>
            <person name="Jogler C."/>
        </authorList>
    </citation>
    <scope>NUCLEOTIDE SEQUENCE [LARGE SCALE GENOMIC DNA]</scope>
    <source>
        <strain evidence="6 7">IG16b</strain>
    </source>
</reference>
<keyword evidence="2" id="KW-0238">DNA-binding</keyword>
<organism evidence="6 7">
    <name type="scientific">Lacunisphaera limnophila</name>
    <dbReference type="NCBI Taxonomy" id="1838286"/>
    <lineage>
        <taxon>Bacteria</taxon>
        <taxon>Pseudomonadati</taxon>
        <taxon>Verrucomicrobiota</taxon>
        <taxon>Opitutia</taxon>
        <taxon>Opitutales</taxon>
        <taxon>Opitutaceae</taxon>
        <taxon>Lacunisphaera</taxon>
    </lineage>
</organism>
<dbReference type="Gene3D" id="3.40.50.2300">
    <property type="match status" value="2"/>
</dbReference>
<evidence type="ECO:0000256" key="2">
    <source>
        <dbReference type="ARBA" id="ARBA00023125"/>
    </source>
</evidence>
<keyword evidence="7" id="KW-1185">Reference proteome</keyword>
<evidence type="ECO:0000256" key="4">
    <source>
        <dbReference type="SAM" id="MobiDB-lite"/>
    </source>
</evidence>
<keyword evidence="1" id="KW-0805">Transcription regulation</keyword>
<dbReference type="GO" id="GO:0003700">
    <property type="term" value="F:DNA-binding transcription factor activity"/>
    <property type="evidence" value="ECO:0007669"/>
    <property type="project" value="TreeGrafter"/>
</dbReference>
<dbReference type="InterPro" id="IPR010982">
    <property type="entry name" value="Lambda_DNA-bd_dom_sf"/>
</dbReference>
<evidence type="ECO:0000256" key="3">
    <source>
        <dbReference type="ARBA" id="ARBA00023163"/>
    </source>
</evidence>
<name>A0A1D8ASQ8_9BACT</name>
<protein>
    <submittedName>
        <fullName evidence="6">Trehalose repressor</fullName>
    </submittedName>
</protein>
<sequence>MRLPRRSPASTARPPLDVAQQPGPACAPDSSTLASDGAPRKARVTQTDIARVARVHNTTVSLALRNSPLIPAATRDRIQALARQLGYCPDPALQALVAYRKGCRPHATGETLAYVTRWHTQWGWSRLPAEGTHYLAAKQKAEELGYHLEHFWLGEPGMNPRRLDQVLLHRGIRGVIFGAAHAACEDLTELSWSRLCAVRISGLPLTPPLHHITLDPVAVIRLAMQHVLFAGYRRIGLVLPQTWDKLTDQVWSAAFQAEQFRCHLKDRLPVLQLQGPPEEAEAAGLSSHDAANDAASLLFWYRQYRPEVVLGTTPTMLQHIRQSGFQVPHDFAYANLLMPAATPGHAGVRVNHARVGELAVEMLAGQLQQNALGVPAIATVTSVGGTWCEGASLPTPASVPAIAPTLISSS</sequence>
<dbReference type="SUPFAM" id="SSF53822">
    <property type="entry name" value="Periplasmic binding protein-like I"/>
    <property type="match status" value="1"/>
</dbReference>
<feature type="domain" description="HTH lacI-type" evidence="5">
    <location>
        <begin position="44"/>
        <end position="98"/>
    </location>
</feature>
<dbReference type="PROSITE" id="PS50932">
    <property type="entry name" value="HTH_LACI_2"/>
    <property type="match status" value="1"/>
</dbReference>
<keyword evidence="3" id="KW-0804">Transcription</keyword>
<evidence type="ECO:0000256" key="1">
    <source>
        <dbReference type="ARBA" id="ARBA00023015"/>
    </source>
</evidence>
<dbReference type="SMART" id="SM00354">
    <property type="entry name" value="HTH_LACI"/>
    <property type="match status" value="1"/>
</dbReference>
<dbReference type="PANTHER" id="PTHR30146:SF153">
    <property type="entry name" value="LACTOSE OPERON REPRESSOR"/>
    <property type="match status" value="1"/>
</dbReference>
<dbReference type="Gene3D" id="1.10.260.40">
    <property type="entry name" value="lambda repressor-like DNA-binding domains"/>
    <property type="match status" value="1"/>
</dbReference>